<accession>A0A8B9JRV4</accession>
<evidence type="ECO:0000259" key="9">
    <source>
        <dbReference type="PROSITE" id="PS50106"/>
    </source>
</evidence>
<dbReference type="GO" id="GO:0043005">
    <property type="term" value="C:neuron projection"/>
    <property type="evidence" value="ECO:0007669"/>
    <property type="project" value="InterPro"/>
</dbReference>
<dbReference type="PROSITE" id="PS50052">
    <property type="entry name" value="GUANYLATE_KINASE_2"/>
    <property type="match status" value="1"/>
</dbReference>
<dbReference type="InterPro" id="IPR008144">
    <property type="entry name" value="Guanylate_kin-like_dom"/>
</dbReference>
<dbReference type="SUPFAM" id="SSF52540">
    <property type="entry name" value="P-loop containing nucleoside triphosphate hydrolases"/>
    <property type="match status" value="1"/>
</dbReference>
<dbReference type="SMART" id="SM00228">
    <property type="entry name" value="PDZ"/>
    <property type="match status" value="2"/>
</dbReference>
<dbReference type="GO" id="GO:0045197">
    <property type="term" value="P:establishment or maintenance of epithelial cell apical/basal polarity"/>
    <property type="evidence" value="ECO:0007669"/>
    <property type="project" value="TreeGrafter"/>
</dbReference>
<dbReference type="InterPro" id="IPR036028">
    <property type="entry name" value="SH3-like_dom_sf"/>
</dbReference>
<dbReference type="GO" id="GO:0035255">
    <property type="term" value="F:ionotropic glutamate receptor binding"/>
    <property type="evidence" value="ECO:0007669"/>
    <property type="project" value="TreeGrafter"/>
</dbReference>
<evidence type="ECO:0000256" key="3">
    <source>
        <dbReference type="ARBA" id="ARBA00022443"/>
    </source>
</evidence>
<dbReference type="GO" id="GO:0031594">
    <property type="term" value="C:neuromuscular junction"/>
    <property type="evidence" value="ECO:0007669"/>
    <property type="project" value="InterPro"/>
</dbReference>
<dbReference type="GO" id="GO:0098609">
    <property type="term" value="P:cell-cell adhesion"/>
    <property type="evidence" value="ECO:0007669"/>
    <property type="project" value="TreeGrafter"/>
</dbReference>
<dbReference type="Pfam" id="PF00595">
    <property type="entry name" value="PDZ"/>
    <property type="match status" value="2"/>
</dbReference>
<evidence type="ECO:0000256" key="1">
    <source>
        <dbReference type="ARBA" id="ARBA00004370"/>
    </source>
</evidence>
<dbReference type="SMART" id="SM00326">
    <property type="entry name" value="SH3"/>
    <property type="match status" value="1"/>
</dbReference>
<dbReference type="Pfam" id="PF00625">
    <property type="entry name" value="Guanylate_kin"/>
    <property type="match status" value="1"/>
</dbReference>
<evidence type="ECO:0000313" key="11">
    <source>
        <dbReference type="Proteomes" id="UP000694621"/>
    </source>
</evidence>
<dbReference type="Proteomes" id="UP000694621">
    <property type="component" value="Unplaced"/>
</dbReference>
<evidence type="ECO:0000259" key="7">
    <source>
        <dbReference type="PROSITE" id="PS50002"/>
    </source>
</evidence>
<dbReference type="GO" id="GO:0043113">
    <property type="term" value="P:receptor clustering"/>
    <property type="evidence" value="ECO:0007669"/>
    <property type="project" value="TreeGrafter"/>
</dbReference>
<dbReference type="InterPro" id="IPR035759">
    <property type="entry name" value="DLG2_SH3"/>
</dbReference>
<evidence type="ECO:0000256" key="5">
    <source>
        <dbReference type="ARBA" id="ARBA00023136"/>
    </source>
</evidence>
<sequence>PLIENRAVHASPAPIIVNTDTLESVPYVNGTEIEYEFEEITLERGNSGLGFSIAGGTDNPHIGDDPGIFITKIIPGGAAAEDGRLRVNDCILRVNEVDVSEVSHSRAVEALKVAGSIVRLYVRRRRPMLETVVEIKLSTIFLYLFLSISLSLSLSLSLSAAFSPAMDNHISSAGNNGTLEYKSSLPPISPSRYSPLPRHLLGEEDINRNPSLDDGEGHRFDSQHFQLREPRKIVLHKGSTGLGFNIVGGEDGEGIFVSFILAGGPADLSGELRRGDQILSVNGIDLRGATHEQAAAALKGAGQTVTIIAQYRPEEYGRFEAKIHDLREQMMNHSMSSGSGSLRTNQKRSLYVRALFDYERAKDSGLPSQGLSFRYGDILHVINASDDEWWQARRVTPDGDSEEMGVIPSKRRVERKERARLKTVKFNAKPGSIDSKGSFSDKRRKNFIFSRKFPFYKNKELDEQDGSDSERSQEDLILSYEPVIRQEISYARPVIILGPMKDRINDDLISEFPDKFGSCVPRNESSYTTRAKRDYEVDGRDYHFVTSREQMEKDIQEHKFIEAGQYNDNLYGTSVQSVKYVAERGKHCILDVSGNAIKRLQVAQLYPIAIFIKPRSIESLISQICFFFSFPLVQADTLEDIYTQCKMVIEEQSGPYIWIPSKEKL</sequence>
<dbReference type="InterPro" id="IPR027417">
    <property type="entry name" value="P-loop_NTPase"/>
</dbReference>
<comment type="similarity">
    <text evidence="2">Belongs to the MAGUK family.</text>
</comment>
<dbReference type="FunFam" id="2.30.42.10:FF:000002">
    <property type="entry name" value="Disks large homolog 4 isoform 2"/>
    <property type="match status" value="1"/>
</dbReference>
<dbReference type="Gene3D" id="3.40.50.300">
    <property type="entry name" value="P-loop containing nucleotide triphosphate hydrolases"/>
    <property type="match status" value="1"/>
</dbReference>
<dbReference type="CDD" id="cd06723">
    <property type="entry name" value="PDZ1_Dlg1-2-4-like"/>
    <property type="match status" value="1"/>
</dbReference>
<dbReference type="Gene3D" id="2.30.42.10">
    <property type="match status" value="2"/>
</dbReference>
<evidence type="ECO:0000256" key="2">
    <source>
        <dbReference type="ARBA" id="ARBA00007014"/>
    </source>
</evidence>
<dbReference type="AlphaFoldDB" id="A0A8B9JRV4"/>
<dbReference type="Pfam" id="PF10608">
    <property type="entry name" value="MAGUK_N_PEST"/>
    <property type="match status" value="1"/>
</dbReference>
<dbReference type="PROSITE" id="PS00856">
    <property type="entry name" value="GUANYLATE_KINASE_1"/>
    <property type="match status" value="1"/>
</dbReference>
<dbReference type="FunFam" id="2.30.30.40:FF:000008">
    <property type="entry name" value="Disks large homolog 1 isoform 2"/>
    <property type="match status" value="1"/>
</dbReference>
<keyword evidence="3 6" id="KW-0728">SH3 domain</keyword>
<dbReference type="InterPro" id="IPR001452">
    <property type="entry name" value="SH3_domain"/>
</dbReference>
<dbReference type="Pfam" id="PF00018">
    <property type="entry name" value="SH3_1"/>
    <property type="match status" value="1"/>
</dbReference>
<comment type="subcellular location">
    <subcellularLocation>
        <location evidence="1">Membrane</location>
    </subcellularLocation>
</comment>
<keyword evidence="4" id="KW-0677">Repeat</keyword>
<dbReference type="Pfam" id="PF10600">
    <property type="entry name" value="PDZ_assoc"/>
    <property type="match status" value="1"/>
</dbReference>
<dbReference type="GO" id="GO:0097120">
    <property type="term" value="P:receptor localization to synapse"/>
    <property type="evidence" value="ECO:0007669"/>
    <property type="project" value="TreeGrafter"/>
</dbReference>
<feature type="domain" description="PDZ" evidence="9">
    <location>
        <begin position="39"/>
        <end position="126"/>
    </location>
</feature>
<dbReference type="InterPro" id="IPR050614">
    <property type="entry name" value="Synaptic_Scaffolding_LAP-MAGUK"/>
</dbReference>
<dbReference type="FunFam" id="2.30.42.10:FF:000001">
    <property type="entry name" value="Disks large homolog 1 isoform 2"/>
    <property type="match status" value="1"/>
</dbReference>
<dbReference type="PANTHER" id="PTHR23119">
    <property type="entry name" value="DISCS LARGE"/>
    <property type="match status" value="1"/>
</dbReference>
<dbReference type="InterPro" id="IPR036034">
    <property type="entry name" value="PDZ_sf"/>
</dbReference>
<evidence type="ECO:0000256" key="4">
    <source>
        <dbReference type="ARBA" id="ARBA00022737"/>
    </source>
</evidence>
<dbReference type="Ensembl" id="ENSAMXT00005028690.1">
    <property type="protein sequence ID" value="ENSAMXP00005026045.1"/>
    <property type="gene ID" value="ENSAMXG00005012205.1"/>
</dbReference>
<dbReference type="InterPro" id="IPR008145">
    <property type="entry name" value="GK/Ca_channel_bsu"/>
</dbReference>
<dbReference type="InterPro" id="IPR019590">
    <property type="entry name" value="DLG1_PEST_dom"/>
</dbReference>
<dbReference type="PANTHER" id="PTHR23119:SF6">
    <property type="entry name" value="DISKS LARGE HOMOLOG 2"/>
    <property type="match status" value="1"/>
</dbReference>
<organism evidence="10 11">
    <name type="scientific">Astyanax mexicanus</name>
    <name type="common">Blind cave fish</name>
    <name type="synonym">Astyanax fasciatus mexicanus</name>
    <dbReference type="NCBI Taxonomy" id="7994"/>
    <lineage>
        <taxon>Eukaryota</taxon>
        <taxon>Metazoa</taxon>
        <taxon>Chordata</taxon>
        <taxon>Craniata</taxon>
        <taxon>Vertebrata</taxon>
        <taxon>Euteleostomi</taxon>
        <taxon>Actinopterygii</taxon>
        <taxon>Neopterygii</taxon>
        <taxon>Teleostei</taxon>
        <taxon>Ostariophysi</taxon>
        <taxon>Characiformes</taxon>
        <taxon>Characoidei</taxon>
        <taxon>Acestrorhamphidae</taxon>
        <taxon>Acestrorhamphinae</taxon>
        <taxon>Astyanax</taxon>
    </lineage>
</organism>
<reference evidence="10" key="1">
    <citation type="submission" date="2025-08" db="UniProtKB">
        <authorList>
            <consortium name="Ensembl"/>
        </authorList>
    </citation>
    <scope>IDENTIFICATION</scope>
</reference>
<dbReference type="GO" id="GO:0007268">
    <property type="term" value="P:chemical synaptic transmission"/>
    <property type="evidence" value="ECO:0007669"/>
    <property type="project" value="InterPro"/>
</dbReference>
<feature type="domain" description="PDZ" evidence="9">
    <location>
        <begin position="232"/>
        <end position="313"/>
    </location>
</feature>
<proteinExistence type="inferred from homology"/>
<evidence type="ECO:0000256" key="6">
    <source>
        <dbReference type="PROSITE-ProRule" id="PRU00192"/>
    </source>
</evidence>
<dbReference type="FunFam" id="3.30.63.10:FF:000001">
    <property type="entry name" value="Disks large homolog 1 isoform 2"/>
    <property type="match status" value="1"/>
</dbReference>
<dbReference type="PIRSF" id="PIRSF001741">
    <property type="entry name" value="MAGUK_DLGH"/>
    <property type="match status" value="1"/>
</dbReference>
<dbReference type="Gene3D" id="3.30.63.10">
    <property type="entry name" value="Guanylate Kinase phosphate binding domain"/>
    <property type="match status" value="1"/>
</dbReference>
<protein>
    <submittedName>
        <fullName evidence="10">Discs, large homolog 2 (Drosophila)</fullName>
    </submittedName>
</protein>
<feature type="domain" description="SH3" evidence="7">
    <location>
        <begin position="347"/>
        <end position="417"/>
    </location>
</feature>
<dbReference type="PROSITE" id="PS50106">
    <property type="entry name" value="PDZ"/>
    <property type="match status" value="2"/>
</dbReference>
<dbReference type="GO" id="GO:0099072">
    <property type="term" value="P:regulation of postsynaptic membrane neurotransmitter receptor levels"/>
    <property type="evidence" value="ECO:0007669"/>
    <property type="project" value="TreeGrafter"/>
</dbReference>
<dbReference type="InterPro" id="IPR019583">
    <property type="entry name" value="DLG1-4_PDZ_assoc"/>
</dbReference>
<dbReference type="PROSITE" id="PS50002">
    <property type="entry name" value="SH3"/>
    <property type="match status" value="1"/>
</dbReference>
<dbReference type="GO" id="GO:0098839">
    <property type="term" value="C:postsynaptic density membrane"/>
    <property type="evidence" value="ECO:0007669"/>
    <property type="project" value="TreeGrafter"/>
</dbReference>
<dbReference type="CDD" id="cd06795">
    <property type="entry name" value="PDZ3_Dlg1-2-4-like"/>
    <property type="match status" value="1"/>
</dbReference>
<evidence type="ECO:0000259" key="8">
    <source>
        <dbReference type="PROSITE" id="PS50052"/>
    </source>
</evidence>
<dbReference type="InterPro" id="IPR016313">
    <property type="entry name" value="DLG1-like"/>
</dbReference>
<dbReference type="SUPFAM" id="SSF50044">
    <property type="entry name" value="SH3-domain"/>
    <property type="match status" value="1"/>
</dbReference>
<dbReference type="FunFam" id="2.30.30.40:FF:000027">
    <property type="entry name" value="Disks large homolog 3 isoform 1"/>
    <property type="match status" value="1"/>
</dbReference>
<dbReference type="CDD" id="cd12032">
    <property type="entry name" value="SH3_DLG2"/>
    <property type="match status" value="1"/>
</dbReference>
<keyword evidence="5" id="KW-0472">Membrane</keyword>
<feature type="domain" description="Guanylate kinase-like" evidence="8">
    <location>
        <begin position="491"/>
        <end position="665"/>
    </location>
</feature>
<dbReference type="Gene3D" id="2.30.30.40">
    <property type="entry name" value="SH3 Domains"/>
    <property type="match status" value="2"/>
</dbReference>
<dbReference type="InterPro" id="IPR001478">
    <property type="entry name" value="PDZ"/>
</dbReference>
<dbReference type="SMART" id="SM00072">
    <property type="entry name" value="GuKc"/>
    <property type="match status" value="1"/>
</dbReference>
<dbReference type="SUPFAM" id="SSF50156">
    <property type="entry name" value="PDZ domain-like"/>
    <property type="match status" value="2"/>
</dbReference>
<evidence type="ECO:0000313" key="10">
    <source>
        <dbReference type="Ensembl" id="ENSAMXP00005026045.1"/>
    </source>
</evidence>
<dbReference type="GO" id="GO:0016323">
    <property type="term" value="C:basolateral plasma membrane"/>
    <property type="evidence" value="ECO:0007669"/>
    <property type="project" value="TreeGrafter"/>
</dbReference>
<name>A0A8B9JRV4_ASTMX</name>
<dbReference type="InterPro" id="IPR020590">
    <property type="entry name" value="Guanylate_kinase_CS"/>
</dbReference>
<dbReference type="CDD" id="cd00071">
    <property type="entry name" value="GMPK"/>
    <property type="match status" value="1"/>
</dbReference>
<dbReference type="GO" id="GO:0019901">
    <property type="term" value="F:protein kinase binding"/>
    <property type="evidence" value="ECO:0007669"/>
    <property type="project" value="TreeGrafter"/>
</dbReference>